<sequence>MNSSCSGAASEAGALQETLQMETKIPPDPYKYLIDIEGRPDLRKLDPAVQVYLRILGHTKSLSAIKGSFSPAKLADAELAGGWIVLKRSRWPGPGEPRRSVFFDPKNITELAVQTCPSMPYLFNVNEDTMSDQFDLPTTLEPIVTHVPIADWIGPVGHWPDDLYVHESYGMILSNAIVPLPSPCVPRHHPAWTEMVKNCCGYAHPINLLGDGFDINQDNDDRLIISVRNTKLRTDYFAFPNRNQGVNEAADKALYEYERDVLNLYSDLDEVEYDGRHDAHLDKEGIYMWTT</sequence>
<name>A0AA38H2M2_9TREE</name>
<dbReference type="GeneID" id="77730300"/>
<dbReference type="AlphaFoldDB" id="A0AA38H2M2"/>
<dbReference type="RefSeq" id="XP_052942830.1">
    <property type="nucleotide sequence ID" value="XM_053091095.1"/>
</dbReference>
<dbReference type="Proteomes" id="UP001164286">
    <property type="component" value="Unassembled WGS sequence"/>
</dbReference>
<dbReference type="EMBL" id="JAKWFO010000013">
    <property type="protein sequence ID" value="KAI9633053.1"/>
    <property type="molecule type" value="Genomic_DNA"/>
</dbReference>
<organism evidence="1 2">
    <name type="scientific">Dioszegia hungarica</name>
    <dbReference type="NCBI Taxonomy" id="4972"/>
    <lineage>
        <taxon>Eukaryota</taxon>
        <taxon>Fungi</taxon>
        <taxon>Dikarya</taxon>
        <taxon>Basidiomycota</taxon>
        <taxon>Agaricomycotina</taxon>
        <taxon>Tremellomycetes</taxon>
        <taxon>Tremellales</taxon>
        <taxon>Bulleribasidiaceae</taxon>
        <taxon>Dioszegia</taxon>
    </lineage>
</organism>
<accession>A0AA38H2M2</accession>
<comment type="caution">
    <text evidence="1">The sequence shown here is derived from an EMBL/GenBank/DDBJ whole genome shotgun (WGS) entry which is preliminary data.</text>
</comment>
<proteinExistence type="predicted"/>
<reference evidence="1" key="1">
    <citation type="journal article" date="2022" name="G3 (Bethesda)">
        <title>High quality genome of the basidiomycete yeast Dioszegia hungarica PDD-24b-2 isolated from cloud water.</title>
        <authorList>
            <person name="Jarrige D."/>
            <person name="Haridas S."/>
            <person name="Bleykasten-Grosshans C."/>
            <person name="Joly M."/>
            <person name="Nadalig T."/>
            <person name="Sancelme M."/>
            <person name="Vuilleumier S."/>
            <person name="Grigoriev I.V."/>
            <person name="Amato P."/>
            <person name="Bringel F."/>
        </authorList>
    </citation>
    <scope>NUCLEOTIDE SEQUENCE</scope>
    <source>
        <strain evidence="1">PDD-24b-2</strain>
    </source>
</reference>
<gene>
    <name evidence="1" type="ORF">MKK02DRAFT_40437</name>
</gene>
<evidence type="ECO:0000313" key="1">
    <source>
        <dbReference type="EMBL" id="KAI9633053.1"/>
    </source>
</evidence>
<keyword evidence="2" id="KW-1185">Reference proteome</keyword>
<protein>
    <submittedName>
        <fullName evidence="1">Uncharacterized protein</fullName>
    </submittedName>
</protein>
<evidence type="ECO:0000313" key="2">
    <source>
        <dbReference type="Proteomes" id="UP001164286"/>
    </source>
</evidence>